<gene>
    <name evidence="1" type="ORF">PENTCL1PPCAC_8081</name>
</gene>
<proteinExistence type="predicted"/>
<keyword evidence="2" id="KW-1185">Reference proteome</keyword>
<feature type="non-terminal residue" evidence="1">
    <location>
        <position position="121"/>
    </location>
</feature>
<sequence>SGKAPPPPPPDSLAILYSYKNNRYGTHAYCATDACAATVRGRGFTASKEPAWKLIALNDAALAKAKKECPGVVFKPLGFPKRRQGYTHNLEGSGLLAGYVPLEHKCGATKGVRAFNQMFGD</sequence>
<dbReference type="EMBL" id="BTSX01000002">
    <property type="protein sequence ID" value="GMS85906.1"/>
    <property type="molecule type" value="Genomic_DNA"/>
</dbReference>
<reference evidence="1" key="1">
    <citation type="submission" date="2023-10" db="EMBL/GenBank/DDBJ databases">
        <title>Genome assembly of Pristionchus species.</title>
        <authorList>
            <person name="Yoshida K."/>
            <person name="Sommer R.J."/>
        </authorList>
    </citation>
    <scope>NUCLEOTIDE SEQUENCE</scope>
    <source>
        <strain evidence="1">RS0144</strain>
    </source>
</reference>
<dbReference type="Proteomes" id="UP001432027">
    <property type="component" value="Unassembled WGS sequence"/>
</dbReference>
<feature type="non-terminal residue" evidence="1">
    <location>
        <position position="1"/>
    </location>
</feature>
<evidence type="ECO:0000313" key="2">
    <source>
        <dbReference type="Proteomes" id="UP001432027"/>
    </source>
</evidence>
<protein>
    <submittedName>
        <fullName evidence="1">Uncharacterized protein</fullName>
    </submittedName>
</protein>
<organism evidence="1 2">
    <name type="scientific">Pristionchus entomophagus</name>
    <dbReference type="NCBI Taxonomy" id="358040"/>
    <lineage>
        <taxon>Eukaryota</taxon>
        <taxon>Metazoa</taxon>
        <taxon>Ecdysozoa</taxon>
        <taxon>Nematoda</taxon>
        <taxon>Chromadorea</taxon>
        <taxon>Rhabditida</taxon>
        <taxon>Rhabditina</taxon>
        <taxon>Diplogasteromorpha</taxon>
        <taxon>Diplogasteroidea</taxon>
        <taxon>Neodiplogasteridae</taxon>
        <taxon>Pristionchus</taxon>
    </lineage>
</organism>
<comment type="caution">
    <text evidence="1">The sequence shown here is derived from an EMBL/GenBank/DDBJ whole genome shotgun (WGS) entry which is preliminary data.</text>
</comment>
<dbReference type="AlphaFoldDB" id="A0AAV5SRS9"/>
<accession>A0AAV5SRS9</accession>
<evidence type="ECO:0000313" key="1">
    <source>
        <dbReference type="EMBL" id="GMS85906.1"/>
    </source>
</evidence>
<name>A0AAV5SRS9_9BILA</name>